<name>A0A1G9YH47_ALLAB</name>
<dbReference type="STRING" id="211114.SAMN04489726_4821"/>
<dbReference type="eggNOG" id="COG4427">
    <property type="taxonomic scope" value="Bacteria"/>
</dbReference>
<evidence type="ECO:0008006" key="3">
    <source>
        <dbReference type="Google" id="ProtNLM"/>
    </source>
</evidence>
<evidence type="ECO:0000313" key="1">
    <source>
        <dbReference type="EMBL" id="SDN08387.1"/>
    </source>
</evidence>
<sequence length="365" mass="40408">MTSQLDAVRQRFHRFAEQEAAGNSPLYERFALGAAEDAEVAELLTATSVNFAMPTLFFAAAQRALFAEPWHPLTRYYPSVGGHNGVDDAAWPEFREFVLGRADKMRELIASRTTQTNEVRRAAVLHPVLSTIAAQAGKTPLGLLEVGASAGLLLGMDRYGYRYRLPDGTDVNTGRKKARLVLDTMVRREQGRGRSKAPAFGAKVGLDLTPVDVLDEEQLSWLEACVWPDQPRRLSFLRLAAEEVKADPPVLVAGDAVDDLHAAAARISTDLPLVVFNSNLLAYVSEARRADYVEAIRELAATRTLWWVAQEPFGACLNLLLPERDDLVLDGPAHNVLSVTRWEKGRSEVRPLARSGMHGQWVEWL</sequence>
<reference evidence="1 2" key="1">
    <citation type="submission" date="2016-10" db="EMBL/GenBank/DDBJ databases">
        <authorList>
            <person name="de Groot N.N."/>
        </authorList>
    </citation>
    <scope>NUCLEOTIDE SEQUENCE [LARGE SCALE GENOMIC DNA]</scope>
    <source>
        <strain evidence="1 2">DSM 44149</strain>
    </source>
</reference>
<accession>A0A1G9YH47</accession>
<dbReference type="EMBL" id="LT629701">
    <property type="protein sequence ID" value="SDN08387.1"/>
    <property type="molecule type" value="Genomic_DNA"/>
</dbReference>
<dbReference type="OrthoDB" id="8899077at2"/>
<organism evidence="1 2">
    <name type="scientific">Allokutzneria albata</name>
    <name type="common">Kibdelosporangium albatum</name>
    <dbReference type="NCBI Taxonomy" id="211114"/>
    <lineage>
        <taxon>Bacteria</taxon>
        <taxon>Bacillati</taxon>
        <taxon>Actinomycetota</taxon>
        <taxon>Actinomycetes</taxon>
        <taxon>Pseudonocardiales</taxon>
        <taxon>Pseudonocardiaceae</taxon>
        <taxon>Allokutzneria</taxon>
    </lineage>
</organism>
<evidence type="ECO:0000313" key="2">
    <source>
        <dbReference type="Proteomes" id="UP000183376"/>
    </source>
</evidence>
<dbReference type="AlphaFoldDB" id="A0A1G9YH47"/>
<proteinExistence type="predicted"/>
<keyword evidence="2" id="KW-1185">Reference proteome</keyword>
<dbReference type="InterPro" id="IPR011200">
    <property type="entry name" value="UCP012608"/>
</dbReference>
<dbReference type="RefSeq" id="WP_030427710.1">
    <property type="nucleotide sequence ID" value="NZ_JOEF01000002.1"/>
</dbReference>
<dbReference type="Pfam" id="PF10094">
    <property type="entry name" value="DUF2332"/>
    <property type="match status" value="1"/>
</dbReference>
<gene>
    <name evidence="1" type="ORF">SAMN04489726_4821</name>
</gene>
<dbReference type="Proteomes" id="UP000183376">
    <property type="component" value="Chromosome I"/>
</dbReference>
<protein>
    <recommendedName>
        <fullName evidence="3">DUF2332 domain-containing protein</fullName>
    </recommendedName>
</protein>